<keyword evidence="2" id="KW-1185">Reference proteome</keyword>
<protein>
    <submittedName>
        <fullName evidence="1">Uncharacterized protein</fullName>
    </submittedName>
</protein>
<dbReference type="AlphaFoldDB" id="A0A556MMT1"/>
<name>A0A556MMT1_9FLAO</name>
<gene>
    <name evidence="1" type="ORF">FO442_15210</name>
</gene>
<dbReference type="Proteomes" id="UP000316008">
    <property type="component" value="Unassembled WGS sequence"/>
</dbReference>
<dbReference type="EMBL" id="VLPL01000008">
    <property type="protein sequence ID" value="TSJ41257.1"/>
    <property type="molecule type" value="Genomic_DNA"/>
</dbReference>
<proteinExistence type="predicted"/>
<reference evidence="1 2" key="1">
    <citation type="submission" date="2019-07" db="EMBL/GenBank/DDBJ databases">
        <authorList>
            <person name="Huq M.A."/>
        </authorList>
    </citation>
    <scope>NUCLEOTIDE SEQUENCE [LARGE SCALE GENOMIC DNA]</scope>
    <source>
        <strain evidence="1 2">MAH-3</strain>
    </source>
</reference>
<organism evidence="1 2">
    <name type="scientific">Fluviicola chungangensis</name>
    <dbReference type="NCBI Taxonomy" id="2597671"/>
    <lineage>
        <taxon>Bacteria</taxon>
        <taxon>Pseudomonadati</taxon>
        <taxon>Bacteroidota</taxon>
        <taxon>Flavobacteriia</taxon>
        <taxon>Flavobacteriales</taxon>
        <taxon>Crocinitomicaceae</taxon>
        <taxon>Fluviicola</taxon>
    </lineage>
</organism>
<evidence type="ECO:0000313" key="1">
    <source>
        <dbReference type="EMBL" id="TSJ41257.1"/>
    </source>
</evidence>
<accession>A0A556MMT1</accession>
<dbReference type="RefSeq" id="WP_144334068.1">
    <property type="nucleotide sequence ID" value="NZ_VLPL01000008.1"/>
</dbReference>
<comment type="caution">
    <text evidence="1">The sequence shown here is derived from an EMBL/GenBank/DDBJ whole genome shotgun (WGS) entry which is preliminary data.</text>
</comment>
<evidence type="ECO:0000313" key="2">
    <source>
        <dbReference type="Proteomes" id="UP000316008"/>
    </source>
</evidence>
<sequence length="64" mass="7510">MKSKKSKSAKKQNGFRVSYSMLLHTGKWKRDVTTIVYATKEQAQRYADQLNNSNRYKNARVRKA</sequence>